<dbReference type="InterPro" id="IPR029756">
    <property type="entry name" value="MTH1187/YkoF-like"/>
</dbReference>
<name>A0A1M6QYP3_PARC5</name>
<sequence length="87" mass="9879">MCSMEKIASCEISYIPIMSENYIDDVNRVIDIIKSCELECNIGILSTTIRGNKDRIFSLIKEIYDTMDEVTSFTIDIKISNICGCNK</sequence>
<dbReference type="AlphaFoldDB" id="A0A1M6QYP3"/>
<dbReference type="RefSeq" id="WP_073151244.1">
    <property type="nucleotide sequence ID" value="NZ_FRAG01000040.1"/>
</dbReference>
<dbReference type="SUPFAM" id="SSF89957">
    <property type="entry name" value="MTH1187/YkoF-like"/>
    <property type="match status" value="1"/>
</dbReference>
<dbReference type="Proteomes" id="UP000184465">
    <property type="component" value="Unassembled WGS sequence"/>
</dbReference>
<proteinExistence type="predicted"/>
<gene>
    <name evidence="2" type="ORF">SAMN02745912_02775</name>
</gene>
<dbReference type="EMBL" id="FRAG01000040">
    <property type="protein sequence ID" value="SHK25351.1"/>
    <property type="molecule type" value="Genomic_DNA"/>
</dbReference>
<dbReference type="Gene3D" id="3.30.70.930">
    <property type="match status" value="1"/>
</dbReference>
<organism evidence="2 3">
    <name type="scientific">Paramaledivibacter caminithermalis (strain DSM 15212 / CIP 107654 / DViRD3)</name>
    <name type="common">Clostridium caminithermale</name>
    <dbReference type="NCBI Taxonomy" id="1121301"/>
    <lineage>
        <taxon>Bacteria</taxon>
        <taxon>Bacillati</taxon>
        <taxon>Bacillota</taxon>
        <taxon>Clostridia</taxon>
        <taxon>Peptostreptococcales</taxon>
        <taxon>Caminicellaceae</taxon>
        <taxon>Paramaledivibacter</taxon>
    </lineage>
</organism>
<dbReference type="Pfam" id="PF01910">
    <property type="entry name" value="Thiamine_BP"/>
    <property type="match status" value="1"/>
</dbReference>
<evidence type="ECO:0000259" key="1">
    <source>
        <dbReference type="Pfam" id="PF01910"/>
    </source>
</evidence>
<evidence type="ECO:0000313" key="2">
    <source>
        <dbReference type="EMBL" id="SHK25351.1"/>
    </source>
</evidence>
<dbReference type="OrthoDB" id="1707383at2"/>
<reference evidence="2 3" key="1">
    <citation type="submission" date="2016-11" db="EMBL/GenBank/DDBJ databases">
        <authorList>
            <person name="Jaros S."/>
            <person name="Januszkiewicz K."/>
            <person name="Wedrychowicz H."/>
        </authorList>
    </citation>
    <scope>NUCLEOTIDE SEQUENCE [LARGE SCALE GENOMIC DNA]</scope>
    <source>
        <strain evidence="2 3">DSM 15212</strain>
    </source>
</reference>
<protein>
    <submittedName>
        <fullName evidence="2">Uncharacterized conserved protein YqgV, UPF0045/DUF77 family</fullName>
    </submittedName>
</protein>
<accession>A0A1M6QYP3</accession>
<evidence type="ECO:0000313" key="3">
    <source>
        <dbReference type="Proteomes" id="UP000184465"/>
    </source>
</evidence>
<dbReference type="STRING" id="1121301.SAMN02745912_02775"/>
<dbReference type="InterPro" id="IPR002767">
    <property type="entry name" value="Thiamine_BP"/>
</dbReference>
<keyword evidence="3" id="KW-1185">Reference proteome</keyword>
<feature type="domain" description="Thiamine-binding protein" evidence="1">
    <location>
        <begin position="11"/>
        <end position="80"/>
    </location>
</feature>